<comment type="function">
    <text evidence="9">Part of the tripartite ATP-independent periplasmic (TRAP) transport system.</text>
</comment>
<evidence type="ECO:0000256" key="3">
    <source>
        <dbReference type="ARBA" id="ARBA00022475"/>
    </source>
</evidence>
<dbReference type="PANTHER" id="PTHR35011">
    <property type="entry name" value="2,3-DIKETO-L-GULONATE TRAP TRANSPORTER SMALL PERMEASE PROTEIN YIAM"/>
    <property type="match status" value="1"/>
</dbReference>
<feature type="domain" description="Tripartite ATP-independent periplasmic transporters DctQ component" evidence="10">
    <location>
        <begin position="50"/>
        <end position="175"/>
    </location>
</feature>
<comment type="similarity">
    <text evidence="8 9">Belongs to the TRAP transporter small permease family.</text>
</comment>
<keyword evidence="2 9" id="KW-0813">Transport</keyword>
<dbReference type="InterPro" id="IPR055348">
    <property type="entry name" value="DctQ"/>
</dbReference>
<evidence type="ECO:0000256" key="7">
    <source>
        <dbReference type="ARBA" id="ARBA00023136"/>
    </source>
</evidence>
<dbReference type="RefSeq" id="WP_234986753.1">
    <property type="nucleotide sequence ID" value="NZ_BJXU01000001.1"/>
</dbReference>
<feature type="transmembrane region" description="Helical" evidence="9">
    <location>
        <begin position="68"/>
        <end position="89"/>
    </location>
</feature>
<name>A0A1M7BC05_9GAMM</name>
<keyword evidence="3" id="KW-1003">Cell membrane</keyword>
<dbReference type="EMBL" id="FRCA01000001">
    <property type="protein sequence ID" value="SHL52464.1"/>
    <property type="molecule type" value="Genomic_DNA"/>
</dbReference>
<evidence type="ECO:0000256" key="5">
    <source>
        <dbReference type="ARBA" id="ARBA00022692"/>
    </source>
</evidence>
<dbReference type="GO" id="GO:0015740">
    <property type="term" value="P:C4-dicarboxylate transport"/>
    <property type="evidence" value="ECO:0007669"/>
    <property type="project" value="TreeGrafter"/>
</dbReference>
<dbReference type="AlphaFoldDB" id="A0A1M7BC05"/>
<sequence length="191" mass="20758">MRLNPVTHPGEFSDSLGSPHGQVGRVDRMLDGLAHLCIIAAGVLLVYLIASFGWLVFGRYVLNDTPTWVEQSALLCVVYITCLGAAAGVRQGTHLSIEMVREAVPAIPRLVMLHLADVFVVLFGAFMCWQGGLMMLDNLDRPIPMIGLSESWRAAPLVVCGVLMVLFSLANILRRGLSSDHATATDSKEEQ</sequence>
<evidence type="ECO:0000256" key="2">
    <source>
        <dbReference type="ARBA" id="ARBA00022448"/>
    </source>
</evidence>
<proteinExistence type="inferred from homology"/>
<feature type="transmembrane region" description="Helical" evidence="9">
    <location>
        <begin position="33"/>
        <end position="56"/>
    </location>
</feature>
<comment type="subunit">
    <text evidence="9">The complex comprises the extracytoplasmic solute receptor protein and the two transmembrane proteins.</text>
</comment>
<evidence type="ECO:0000313" key="12">
    <source>
        <dbReference type="Proteomes" id="UP000184123"/>
    </source>
</evidence>
<accession>A0A1M7BC05</accession>
<keyword evidence="4 9" id="KW-0997">Cell inner membrane</keyword>
<dbReference type="InterPro" id="IPR007387">
    <property type="entry name" value="TRAP_DctQ"/>
</dbReference>
<evidence type="ECO:0000256" key="4">
    <source>
        <dbReference type="ARBA" id="ARBA00022519"/>
    </source>
</evidence>
<reference evidence="11 12" key="1">
    <citation type="submission" date="2016-11" db="EMBL/GenBank/DDBJ databases">
        <authorList>
            <person name="Jaros S."/>
            <person name="Januszkiewicz K."/>
            <person name="Wedrychowicz H."/>
        </authorList>
    </citation>
    <scope>NUCLEOTIDE SEQUENCE [LARGE SCALE GENOMIC DNA]</scope>
    <source>
        <strain evidence="11 12">DSM 4740</strain>
    </source>
</reference>
<comment type="subcellular location">
    <subcellularLocation>
        <location evidence="1 9">Cell inner membrane</location>
        <topology evidence="1 9">Multi-pass membrane protein</topology>
    </subcellularLocation>
</comment>
<evidence type="ECO:0000256" key="6">
    <source>
        <dbReference type="ARBA" id="ARBA00022989"/>
    </source>
</evidence>
<dbReference type="STRING" id="44933.SAMN05660971_00834"/>
<evidence type="ECO:0000259" key="10">
    <source>
        <dbReference type="Pfam" id="PF04290"/>
    </source>
</evidence>
<evidence type="ECO:0000256" key="9">
    <source>
        <dbReference type="RuleBase" id="RU369079"/>
    </source>
</evidence>
<dbReference type="GO" id="GO:0022857">
    <property type="term" value="F:transmembrane transporter activity"/>
    <property type="evidence" value="ECO:0007669"/>
    <property type="project" value="UniProtKB-UniRule"/>
</dbReference>
<dbReference type="Pfam" id="PF04290">
    <property type="entry name" value="DctQ"/>
    <property type="match status" value="1"/>
</dbReference>
<evidence type="ECO:0000256" key="8">
    <source>
        <dbReference type="ARBA" id="ARBA00038436"/>
    </source>
</evidence>
<organism evidence="11 12">
    <name type="scientific">Halomonas cupida</name>
    <dbReference type="NCBI Taxonomy" id="44933"/>
    <lineage>
        <taxon>Bacteria</taxon>
        <taxon>Pseudomonadati</taxon>
        <taxon>Pseudomonadota</taxon>
        <taxon>Gammaproteobacteria</taxon>
        <taxon>Oceanospirillales</taxon>
        <taxon>Halomonadaceae</taxon>
        <taxon>Halomonas</taxon>
    </lineage>
</organism>
<evidence type="ECO:0000256" key="1">
    <source>
        <dbReference type="ARBA" id="ARBA00004429"/>
    </source>
</evidence>
<keyword evidence="6 9" id="KW-1133">Transmembrane helix</keyword>
<keyword evidence="5 9" id="KW-0812">Transmembrane</keyword>
<feature type="transmembrane region" description="Helical" evidence="9">
    <location>
        <begin position="110"/>
        <end position="132"/>
    </location>
</feature>
<evidence type="ECO:0000313" key="11">
    <source>
        <dbReference type="EMBL" id="SHL52464.1"/>
    </source>
</evidence>
<feature type="transmembrane region" description="Helical" evidence="9">
    <location>
        <begin position="152"/>
        <end position="173"/>
    </location>
</feature>
<dbReference type="PANTHER" id="PTHR35011:SF11">
    <property type="entry name" value="TRAP TRANSPORTER SMALL PERMEASE PROTEIN"/>
    <property type="match status" value="1"/>
</dbReference>
<dbReference type="GO" id="GO:0005886">
    <property type="term" value="C:plasma membrane"/>
    <property type="evidence" value="ECO:0007669"/>
    <property type="project" value="UniProtKB-SubCell"/>
</dbReference>
<dbReference type="Proteomes" id="UP000184123">
    <property type="component" value="Unassembled WGS sequence"/>
</dbReference>
<protein>
    <recommendedName>
        <fullName evidence="9">TRAP transporter small permease protein</fullName>
    </recommendedName>
</protein>
<keyword evidence="7 9" id="KW-0472">Membrane</keyword>
<gene>
    <name evidence="11" type="ORF">SAMN05660971_00834</name>
</gene>